<gene>
    <name evidence="3" type="ORF">FB474_3018</name>
</gene>
<keyword evidence="4" id="KW-1185">Reference proteome</keyword>
<dbReference type="AlphaFoldDB" id="A0A542ZMS6"/>
<comment type="subcellular location">
    <subcellularLocation>
        <location evidence="1">Membrane</location>
    </subcellularLocation>
</comment>
<dbReference type="PANTHER" id="PTHR37042">
    <property type="entry name" value="OUTER MEMBRANE PROTEIN RV1973"/>
    <property type="match status" value="1"/>
</dbReference>
<reference evidence="3 4" key="1">
    <citation type="submission" date="2019-06" db="EMBL/GenBank/DDBJ databases">
        <title>Sequencing the genomes of 1000 actinobacteria strains.</title>
        <authorList>
            <person name="Klenk H.-P."/>
        </authorList>
    </citation>
    <scope>NUCLEOTIDE SEQUENCE [LARGE SCALE GENOMIC DNA]</scope>
    <source>
        <strain evidence="3 4">DSM 18082</strain>
    </source>
</reference>
<evidence type="ECO:0000256" key="1">
    <source>
        <dbReference type="ARBA" id="ARBA00004370"/>
    </source>
</evidence>
<dbReference type="Proteomes" id="UP000319514">
    <property type="component" value="Unassembled WGS sequence"/>
</dbReference>
<sequence>MTPSLPARARVARVSSASPKVLAALAVVVLLVAALVGFTQGRGYFTERDRDASGAAALAAGRQLAVNFITMDYRRFDDYGKEVLAGAGGTFRSDYQSKLADLRKVVVDNKTVSSVKTVNAALVSSDSDSARVIVGVVAPTANAATPQPVDKTYRLRLDLERSGDSWKVINLDFVG</sequence>
<dbReference type="GO" id="GO:0016020">
    <property type="term" value="C:membrane"/>
    <property type="evidence" value="ECO:0007669"/>
    <property type="project" value="UniProtKB-SubCell"/>
</dbReference>
<evidence type="ECO:0000313" key="4">
    <source>
        <dbReference type="Proteomes" id="UP000319514"/>
    </source>
</evidence>
<accession>A0A542ZMS6</accession>
<protein>
    <submittedName>
        <fullName evidence="3">Mce-associated membrane protein</fullName>
    </submittedName>
</protein>
<proteinExistence type="predicted"/>
<dbReference type="EMBL" id="VFOQ01000001">
    <property type="protein sequence ID" value="TQL61607.1"/>
    <property type="molecule type" value="Genomic_DNA"/>
</dbReference>
<dbReference type="PANTHER" id="PTHR37042:SF4">
    <property type="entry name" value="OUTER MEMBRANE PROTEIN RV1973"/>
    <property type="match status" value="1"/>
</dbReference>
<organism evidence="3 4">
    <name type="scientific">Oryzihumus leptocrescens</name>
    <dbReference type="NCBI Taxonomy" id="297536"/>
    <lineage>
        <taxon>Bacteria</taxon>
        <taxon>Bacillati</taxon>
        <taxon>Actinomycetota</taxon>
        <taxon>Actinomycetes</taxon>
        <taxon>Micrococcales</taxon>
        <taxon>Intrasporangiaceae</taxon>
        <taxon>Oryzihumus</taxon>
    </lineage>
</organism>
<keyword evidence="2" id="KW-0472">Membrane</keyword>
<name>A0A542ZMS6_9MICO</name>
<comment type="caution">
    <text evidence="3">The sequence shown here is derived from an EMBL/GenBank/DDBJ whole genome shotgun (WGS) entry which is preliminary data.</text>
</comment>
<dbReference type="OrthoDB" id="3395172at2"/>
<evidence type="ECO:0000313" key="3">
    <source>
        <dbReference type="EMBL" id="TQL61607.1"/>
    </source>
</evidence>
<evidence type="ECO:0000256" key="2">
    <source>
        <dbReference type="ARBA" id="ARBA00023136"/>
    </source>
</evidence>